<protein>
    <submittedName>
        <fullName evidence="1">Uncharacterized protein</fullName>
    </submittedName>
</protein>
<evidence type="ECO:0000313" key="2">
    <source>
        <dbReference type="Proteomes" id="UP001597544"/>
    </source>
</evidence>
<organism evidence="1 2">
    <name type="scientific">Pontibacter locisalis</name>
    <dbReference type="NCBI Taxonomy" id="1719035"/>
    <lineage>
        <taxon>Bacteria</taxon>
        <taxon>Pseudomonadati</taxon>
        <taxon>Bacteroidota</taxon>
        <taxon>Cytophagia</taxon>
        <taxon>Cytophagales</taxon>
        <taxon>Hymenobacteraceae</taxon>
        <taxon>Pontibacter</taxon>
    </lineage>
</organism>
<gene>
    <name evidence="1" type="ORF">ACFSRY_19935</name>
</gene>
<proteinExistence type="predicted"/>
<name>A0ABW5ISV8_9BACT</name>
<comment type="caution">
    <text evidence="1">The sequence shown here is derived from an EMBL/GenBank/DDBJ whole genome shotgun (WGS) entry which is preliminary data.</text>
</comment>
<reference evidence="2" key="1">
    <citation type="journal article" date="2019" name="Int. J. Syst. Evol. Microbiol.">
        <title>The Global Catalogue of Microorganisms (GCM) 10K type strain sequencing project: providing services to taxonomists for standard genome sequencing and annotation.</title>
        <authorList>
            <consortium name="The Broad Institute Genomics Platform"/>
            <consortium name="The Broad Institute Genome Sequencing Center for Infectious Disease"/>
            <person name="Wu L."/>
            <person name="Ma J."/>
        </authorList>
    </citation>
    <scope>NUCLEOTIDE SEQUENCE [LARGE SCALE GENOMIC DNA]</scope>
    <source>
        <strain evidence="2">KCTC 42498</strain>
    </source>
</reference>
<dbReference type="Proteomes" id="UP001597544">
    <property type="component" value="Unassembled WGS sequence"/>
</dbReference>
<accession>A0ABW5ISV8</accession>
<sequence length="60" mass="6949">MYIGSIVYLFWLLLFFLQPDDEEQIQKTQDGPNIYPSVEARYIWLNYNGTVGGETTTLGE</sequence>
<keyword evidence="2" id="KW-1185">Reference proteome</keyword>
<dbReference type="EMBL" id="JBHULU010000037">
    <property type="protein sequence ID" value="MFD2516152.1"/>
    <property type="molecule type" value="Genomic_DNA"/>
</dbReference>
<evidence type="ECO:0000313" key="1">
    <source>
        <dbReference type="EMBL" id="MFD2516152.1"/>
    </source>
</evidence>